<protein>
    <recommendedName>
        <fullName evidence="4">Anti-sigma factor</fullName>
    </recommendedName>
</protein>
<dbReference type="EMBL" id="LBTR01000036">
    <property type="protein sequence ID" value="KKQ44003.1"/>
    <property type="molecule type" value="Genomic_DNA"/>
</dbReference>
<feature type="transmembrane region" description="Helical" evidence="1">
    <location>
        <begin position="6"/>
        <end position="22"/>
    </location>
</feature>
<dbReference type="Proteomes" id="UP000034603">
    <property type="component" value="Unassembled WGS sequence"/>
</dbReference>
<sequence>MNRRDIVIGAVVLLAIAGLIYWRQVSKKVSTQTVPETLSVEDKIEDKFKYQIPDDVEKAELKDITGGDASAISTRKFENNKFTSTILADLPDPVPGSFYQGWLVKGEEGKDDYAILSLGKLTVAKGGWMLDYSSTSNKTDYSKVLITLEKKFDTTPETKVLEGSF</sequence>
<keyword evidence="1" id="KW-0472">Membrane</keyword>
<evidence type="ECO:0008006" key="4">
    <source>
        <dbReference type="Google" id="ProtNLM"/>
    </source>
</evidence>
<name>A0A0G0HLF2_9BACT</name>
<reference evidence="2 3" key="1">
    <citation type="journal article" date="2015" name="Nature">
        <title>rRNA introns, odd ribosomes, and small enigmatic genomes across a large radiation of phyla.</title>
        <authorList>
            <person name="Brown C.T."/>
            <person name="Hug L.A."/>
            <person name="Thomas B.C."/>
            <person name="Sharon I."/>
            <person name="Castelle C.J."/>
            <person name="Singh A."/>
            <person name="Wilkins M.J."/>
            <person name="Williams K.H."/>
            <person name="Banfield J.F."/>
        </authorList>
    </citation>
    <scope>NUCLEOTIDE SEQUENCE [LARGE SCALE GENOMIC DNA]</scope>
</reference>
<evidence type="ECO:0000313" key="3">
    <source>
        <dbReference type="Proteomes" id="UP000034603"/>
    </source>
</evidence>
<keyword evidence="1" id="KW-0812">Transmembrane</keyword>
<proteinExistence type="predicted"/>
<dbReference type="AlphaFoldDB" id="A0A0G0HLF2"/>
<evidence type="ECO:0000313" key="2">
    <source>
        <dbReference type="EMBL" id="KKQ44003.1"/>
    </source>
</evidence>
<gene>
    <name evidence="2" type="ORF">US62_C0036G0019</name>
</gene>
<evidence type="ECO:0000256" key="1">
    <source>
        <dbReference type="SAM" id="Phobius"/>
    </source>
</evidence>
<accession>A0A0G0HLF2</accession>
<keyword evidence="1" id="KW-1133">Transmembrane helix</keyword>
<comment type="caution">
    <text evidence="2">The sequence shown here is derived from an EMBL/GenBank/DDBJ whole genome shotgun (WGS) entry which is preliminary data.</text>
</comment>
<organism evidence="2 3">
    <name type="scientific">Candidatus Woesebacteria bacterium GW2011_GWA1_37_8</name>
    <dbReference type="NCBI Taxonomy" id="1618546"/>
    <lineage>
        <taxon>Bacteria</taxon>
        <taxon>Candidatus Woeseibacteriota</taxon>
    </lineage>
</organism>